<keyword evidence="3 6" id="KW-1133">Transmembrane helix</keyword>
<dbReference type="OrthoDB" id="2020542at2759"/>
<evidence type="ECO:0000256" key="1">
    <source>
        <dbReference type="ARBA" id="ARBA00004141"/>
    </source>
</evidence>
<feature type="transmembrane region" description="Helical" evidence="6">
    <location>
        <begin position="327"/>
        <end position="351"/>
    </location>
</feature>
<feature type="transmembrane region" description="Helical" evidence="6">
    <location>
        <begin position="439"/>
        <end position="459"/>
    </location>
</feature>
<protein>
    <submittedName>
        <fullName evidence="8">Solute carrier family 12 member 8</fullName>
    </submittedName>
</protein>
<dbReference type="FunFam" id="1.20.1740.10:FF:000089">
    <property type="entry name" value="Protein CBG13067"/>
    <property type="match status" value="1"/>
</dbReference>
<dbReference type="GO" id="GO:0015379">
    <property type="term" value="F:potassium:chloride symporter activity"/>
    <property type="evidence" value="ECO:0007669"/>
    <property type="project" value="TreeGrafter"/>
</dbReference>
<dbReference type="InterPro" id="IPR004841">
    <property type="entry name" value="AA-permease/SLC12A_dom"/>
</dbReference>
<organism evidence="8 9">
    <name type="scientific">Toxocara canis</name>
    <name type="common">Canine roundworm</name>
    <dbReference type="NCBI Taxonomy" id="6265"/>
    <lineage>
        <taxon>Eukaryota</taxon>
        <taxon>Metazoa</taxon>
        <taxon>Ecdysozoa</taxon>
        <taxon>Nematoda</taxon>
        <taxon>Chromadorea</taxon>
        <taxon>Rhabditida</taxon>
        <taxon>Spirurina</taxon>
        <taxon>Ascaridomorpha</taxon>
        <taxon>Ascaridoidea</taxon>
        <taxon>Toxocaridae</taxon>
        <taxon>Toxocara</taxon>
    </lineage>
</organism>
<feature type="domain" description="Amino acid permease/ SLC12A" evidence="7">
    <location>
        <begin position="91"/>
        <end position="466"/>
    </location>
</feature>
<dbReference type="OMA" id="ICFVFIM"/>
<dbReference type="EMBL" id="JPKZ01002712">
    <property type="protein sequence ID" value="KHN75414.1"/>
    <property type="molecule type" value="Genomic_DNA"/>
</dbReference>
<comment type="subcellular location">
    <subcellularLocation>
        <location evidence="1">Membrane</location>
        <topology evidence="1">Multi-pass membrane protein</topology>
    </subcellularLocation>
</comment>
<evidence type="ECO:0000256" key="4">
    <source>
        <dbReference type="ARBA" id="ARBA00023136"/>
    </source>
</evidence>
<feature type="transmembrane region" description="Helical" evidence="6">
    <location>
        <begin position="416"/>
        <end position="433"/>
    </location>
</feature>
<accession>A0A0B2V1S0</accession>
<evidence type="ECO:0000256" key="5">
    <source>
        <dbReference type="SAM" id="MobiDB-lite"/>
    </source>
</evidence>
<feature type="transmembrane region" description="Helical" evidence="6">
    <location>
        <begin position="229"/>
        <end position="248"/>
    </location>
</feature>
<evidence type="ECO:0000256" key="2">
    <source>
        <dbReference type="ARBA" id="ARBA00022692"/>
    </source>
</evidence>
<keyword evidence="2 6" id="KW-0812">Transmembrane</keyword>
<dbReference type="Pfam" id="PF00324">
    <property type="entry name" value="AA_permease"/>
    <property type="match status" value="1"/>
</dbReference>
<keyword evidence="4 6" id="KW-0472">Membrane</keyword>
<keyword evidence="9" id="KW-1185">Reference proteome</keyword>
<proteinExistence type="predicted"/>
<comment type="caution">
    <text evidence="8">The sequence shown here is derived from an EMBL/GenBank/DDBJ whole genome shotgun (WGS) entry which is preliminary data.</text>
</comment>
<feature type="transmembrane region" description="Helical" evidence="6">
    <location>
        <begin position="80"/>
        <end position="102"/>
    </location>
</feature>
<feature type="transmembrane region" description="Helical" evidence="6">
    <location>
        <begin position="537"/>
        <end position="557"/>
    </location>
</feature>
<gene>
    <name evidence="8" type="primary">slc12a8</name>
    <name evidence="8" type="ORF">Tcan_14422</name>
</gene>
<dbReference type="Proteomes" id="UP000031036">
    <property type="component" value="Unassembled WGS sequence"/>
</dbReference>
<dbReference type="GO" id="GO:0016020">
    <property type="term" value="C:membrane"/>
    <property type="evidence" value="ECO:0007669"/>
    <property type="project" value="UniProtKB-SubCell"/>
</dbReference>
<feature type="transmembrane region" description="Helical" evidence="6">
    <location>
        <begin position="199"/>
        <end position="223"/>
    </location>
</feature>
<evidence type="ECO:0000313" key="8">
    <source>
        <dbReference type="EMBL" id="KHN75414.1"/>
    </source>
</evidence>
<name>A0A0B2V1S0_TOXCA</name>
<dbReference type="Gene3D" id="1.20.1740.10">
    <property type="entry name" value="Amino acid/polyamine transporter I"/>
    <property type="match status" value="1"/>
</dbReference>
<feature type="transmembrane region" description="Helical" evidence="6">
    <location>
        <begin position="148"/>
        <end position="169"/>
    </location>
</feature>
<dbReference type="InterPro" id="IPR004842">
    <property type="entry name" value="SLC12A_fam"/>
</dbReference>
<evidence type="ECO:0000259" key="7">
    <source>
        <dbReference type="Pfam" id="PF00324"/>
    </source>
</evidence>
<evidence type="ECO:0000256" key="6">
    <source>
        <dbReference type="SAM" id="Phobius"/>
    </source>
</evidence>
<feature type="compositionally biased region" description="Basic and acidic residues" evidence="5">
    <location>
        <begin position="638"/>
        <end position="657"/>
    </location>
</feature>
<feature type="region of interest" description="Disordered" evidence="5">
    <location>
        <begin position="634"/>
        <end position="657"/>
    </location>
</feature>
<feature type="transmembrane region" description="Helical" evidence="6">
    <location>
        <begin position="289"/>
        <end position="307"/>
    </location>
</feature>
<reference evidence="8 9" key="1">
    <citation type="submission" date="2014-11" db="EMBL/GenBank/DDBJ databases">
        <title>Genetic blueprint of the zoonotic pathogen Toxocara canis.</title>
        <authorList>
            <person name="Zhu X.-Q."/>
            <person name="Korhonen P.K."/>
            <person name="Cai H."/>
            <person name="Young N.D."/>
            <person name="Nejsum P."/>
            <person name="von Samson-Himmelstjerna G."/>
            <person name="Boag P.R."/>
            <person name="Tan P."/>
            <person name="Li Q."/>
            <person name="Min J."/>
            <person name="Yang Y."/>
            <person name="Wang X."/>
            <person name="Fang X."/>
            <person name="Hall R.S."/>
            <person name="Hofmann A."/>
            <person name="Sternberg P.W."/>
            <person name="Jex A.R."/>
            <person name="Gasser R.B."/>
        </authorList>
    </citation>
    <scope>NUCLEOTIDE SEQUENCE [LARGE SCALE GENOMIC DNA]</scope>
    <source>
        <strain evidence="8">PN_DK_2014</strain>
    </source>
</reference>
<feature type="transmembrane region" description="Helical" evidence="6">
    <location>
        <begin position="363"/>
        <end position="384"/>
    </location>
</feature>
<feature type="transmembrane region" description="Helical" evidence="6">
    <location>
        <begin position="563"/>
        <end position="583"/>
    </location>
</feature>
<dbReference type="PANTHER" id="PTHR11827:SF6">
    <property type="entry name" value="SOLUTE CARRIER FAMILY 12 MEMBER 8"/>
    <property type="match status" value="1"/>
</dbReference>
<dbReference type="STRING" id="6265.A0A0B2V1S0"/>
<dbReference type="GO" id="GO:0055075">
    <property type="term" value="P:potassium ion homeostasis"/>
    <property type="evidence" value="ECO:0007669"/>
    <property type="project" value="TreeGrafter"/>
</dbReference>
<dbReference type="AlphaFoldDB" id="A0A0B2V1S0"/>
<dbReference type="GO" id="GO:1990573">
    <property type="term" value="P:potassium ion import across plasma membrane"/>
    <property type="evidence" value="ECO:0007669"/>
    <property type="project" value="TreeGrafter"/>
</dbReference>
<dbReference type="PANTHER" id="PTHR11827">
    <property type="entry name" value="SOLUTE CARRIER FAMILY 12, CATION COTRANSPORTERS"/>
    <property type="match status" value="1"/>
</dbReference>
<dbReference type="GO" id="GO:0055064">
    <property type="term" value="P:chloride ion homeostasis"/>
    <property type="evidence" value="ECO:0007669"/>
    <property type="project" value="TreeGrafter"/>
</dbReference>
<sequence>MQLQALKKIATAFARFFKANAEWIALLVERQSGRQINADMEEAVGKQRETEPEDSLFAQEQRHYSDVPWWQRNFLLTRPVLFGTWDGVFTTVMVNIFGIIVFLRMGWIVGTAGIANAILLLIVCTTLALISVFSAIGICERCQIQSGGIYFLISHVLGGQIGGAVGLMYAFGQAVATGLVAVGFGESIARLFGTEDTKIVKLVAAGTLLILTAINTAGVRWVIRLQLLLLGFLALAVLDFFLGVLFTIDEEHGVGHISTRQFEMNTDPMYDGINCSRIGFDVKRSNESFFTVFGVFFANFLGVLAGVNMSGDLKEPHKSIPVGELAAVGVSSTVCFFFIISLGAVADRAYLLCDSLIAEKVSLTGVLFLTGLYVSSLSSTIGSLLGTPRVIQSIAAEGIIPILNPLAAGQGPNKDPVRAGIVMMLVAIVFVLLGDLNELAILSTMPFMITYAFVNYSYVSLAMSYDLQSVNNIANAAKDKQSYGSMGNLKGATESTSAADLDSLFPERLQHPELGGEHHTSIIGQPSSWYSMFSNRYISFVGAIVNILILLFVNVWFALLHFLALAAIYIYIGRVCPSVFPGISHFSLPHMFKTAFSSVESLGAIQKSNILVGGGLEKGVVPDMQVSSELLNEENPDYSDRKQYHHAEHTEPLNDFD</sequence>
<evidence type="ECO:0000313" key="9">
    <source>
        <dbReference type="Proteomes" id="UP000031036"/>
    </source>
</evidence>
<feature type="transmembrane region" description="Helical" evidence="6">
    <location>
        <begin position="114"/>
        <end position="136"/>
    </location>
</feature>
<evidence type="ECO:0000256" key="3">
    <source>
        <dbReference type="ARBA" id="ARBA00022989"/>
    </source>
</evidence>
<dbReference type="GO" id="GO:0006884">
    <property type="term" value="P:cell volume homeostasis"/>
    <property type="evidence" value="ECO:0007669"/>
    <property type="project" value="TreeGrafter"/>
</dbReference>